<dbReference type="EMBL" id="KB008108">
    <property type="protein sequence ID" value="ELR12550.1"/>
    <property type="molecule type" value="Genomic_DNA"/>
</dbReference>
<protein>
    <submittedName>
        <fullName evidence="2">Uncharacterized protein</fullName>
    </submittedName>
</protein>
<dbReference type="VEuPathDB" id="AmoebaDB:ACA1_329460"/>
<name>L8GHJ8_ACACF</name>
<dbReference type="Proteomes" id="UP000011083">
    <property type="component" value="Unassembled WGS sequence"/>
</dbReference>
<accession>L8GHJ8</accession>
<feature type="compositionally biased region" description="Low complexity" evidence="1">
    <location>
        <begin position="1"/>
        <end position="15"/>
    </location>
</feature>
<feature type="compositionally biased region" description="Basic and acidic residues" evidence="1">
    <location>
        <begin position="16"/>
        <end position="34"/>
    </location>
</feature>
<dbReference type="KEGG" id="acan:ACA1_329460"/>
<evidence type="ECO:0000313" key="3">
    <source>
        <dbReference type="Proteomes" id="UP000011083"/>
    </source>
</evidence>
<feature type="region of interest" description="Disordered" evidence="1">
    <location>
        <begin position="112"/>
        <end position="138"/>
    </location>
</feature>
<dbReference type="GeneID" id="14913068"/>
<feature type="region of interest" description="Disordered" evidence="1">
    <location>
        <begin position="1"/>
        <end position="100"/>
    </location>
</feature>
<evidence type="ECO:0000256" key="1">
    <source>
        <dbReference type="SAM" id="MobiDB-lite"/>
    </source>
</evidence>
<evidence type="ECO:0000313" key="2">
    <source>
        <dbReference type="EMBL" id="ELR12550.1"/>
    </source>
</evidence>
<dbReference type="AlphaFoldDB" id="L8GHJ8"/>
<reference evidence="2 3" key="1">
    <citation type="journal article" date="2013" name="Genome Biol.">
        <title>Genome of Acanthamoeba castellanii highlights extensive lateral gene transfer and early evolution of tyrosine kinase signaling.</title>
        <authorList>
            <person name="Clarke M."/>
            <person name="Lohan A.J."/>
            <person name="Liu B."/>
            <person name="Lagkouvardos I."/>
            <person name="Roy S."/>
            <person name="Zafar N."/>
            <person name="Bertelli C."/>
            <person name="Schilde C."/>
            <person name="Kianianmomeni A."/>
            <person name="Burglin T.R."/>
            <person name="Frech C."/>
            <person name="Turcotte B."/>
            <person name="Kopec K.O."/>
            <person name="Synnott J.M."/>
            <person name="Choo C."/>
            <person name="Paponov I."/>
            <person name="Finkler A."/>
            <person name="Soon Heng Tan C."/>
            <person name="Hutchins A.P."/>
            <person name="Weinmeier T."/>
            <person name="Rattei T."/>
            <person name="Chu J.S."/>
            <person name="Gimenez G."/>
            <person name="Irimia M."/>
            <person name="Rigden D.J."/>
            <person name="Fitzpatrick D.A."/>
            <person name="Lorenzo-Morales J."/>
            <person name="Bateman A."/>
            <person name="Chiu C.H."/>
            <person name="Tang P."/>
            <person name="Hegemann P."/>
            <person name="Fromm H."/>
            <person name="Raoult D."/>
            <person name="Greub G."/>
            <person name="Miranda-Saavedra D."/>
            <person name="Chen N."/>
            <person name="Nash P."/>
            <person name="Ginger M.L."/>
            <person name="Horn M."/>
            <person name="Schaap P."/>
            <person name="Caler L."/>
            <person name="Loftus B."/>
        </authorList>
    </citation>
    <scope>NUCLEOTIDE SEQUENCE [LARGE SCALE GENOMIC DNA]</scope>
    <source>
        <strain evidence="2 3">Neff</strain>
    </source>
</reference>
<proteinExistence type="predicted"/>
<organism evidence="2 3">
    <name type="scientific">Acanthamoeba castellanii (strain ATCC 30010 / Neff)</name>
    <dbReference type="NCBI Taxonomy" id="1257118"/>
    <lineage>
        <taxon>Eukaryota</taxon>
        <taxon>Amoebozoa</taxon>
        <taxon>Discosea</taxon>
        <taxon>Longamoebia</taxon>
        <taxon>Centramoebida</taxon>
        <taxon>Acanthamoebidae</taxon>
        <taxon>Acanthamoeba</taxon>
    </lineage>
</organism>
<keyword evidence="3" id="KW-1185">Reference proteome</keyword>
<sequence>MSSSGHSDDNSSSGDEGSHRRAGEHGAQDLDSIRKRLRSMYQNEEAKRKSRRAVLLDQSLAPARSIRKPPIRSSSTSGLVAMPPSSGRKKLGPGSQVNGVASGSAKMVAAAAPASSPVRRRVGGGAAAPAKPPASVRDRVNLTLRKMKAKGGARR</sequence>
<gene>
    <name evidence="2" type="ORF">ACA1_329460</name>
</gene>
<dbReference type="RefSeq" id="XP_004334563.1">
    <property type="nucleotide sequence ID" value="XM_004334515.1"/>
</dbReference>